<gene>
    <name evidence="2" type="ORF">FA13DRAFT_1806055</name>
</gene>
<dbReference type="AlphaFoldDB" id="A0A4Y7RRV9"/>
<keyword evidence="1" id="KW-1133">Transmembrane helix</keyword>
<feature type="transmembrane region" description="Helical" evidence="1">
    <location>
        <begin position="17"/>
        <end position="36"/>
    </location>
</feature>
<keyword evidence="1" id="KW-0812">Transmembrane</keyword>
<feature type="transmembrane region" description="Helical" evidence="1">
    <location>
        <begin position="93"/>
        <end position="121"/>
    </location>
</feature>
<evidence type="ECO:0008006" key="4">
    <source>
        <dbReference type="Google" id="ProtNLM"/>
    </source>
</evidence>
<name>A0A4Y7RRV9_COPMI</name>
<organism evidence="2 3">
    <name type="scientific">Coprinellus micaceus</name>
    <name type="common">Glistening ink-cap mushroom</name>
    <name type="synonym">Coprinus micaceus</name>
    <dbReference type="NCBI Taxonomy" id="71717"/>
    <lineage>
        <taxon>Eukaryota</taxon>
        <taxon>Fungi</taxon>
        <taxon>Dikarya</taxon>
        <taxon>Basidiomycota</taxon>
        <taxon>Agaricomycotina</taxon>
        <taxon>Agaricomycetes</taxon>
        <taxon>Agaricomycetidae</taxon>
        <taxon>Agaricales</taxon>
        <taxon>Agaricineae</taxon>
        <taxon>Psathyrellaceae</taxon>
        <taxon>Coprinellus</taxon>
    </lineage>
</organism>
<proteinExistence type="predicted"/>
<evidence type="ECO:0000313" key="3">
    <source>
        <dbReference type="Proteomes" id="UP000298030"/>
    </source>
</evidence>
<dbReference type="EMBL" id="QPFP01000443">
    <property type="protein sequence ID" value="TEB11613.1"/>
    <property type="molecule type" value="Genomic_DNA"/>
</dbReference>
<comment type="caution">
    <text evidence="2">The sequence shown here is derived from an EMBL/GenBank/DDBJ whole genome shotgun (WGS) entry which is preliminary data.</text>
</comment>
<dbReference type="OrthoDB" id="3364107at2759"/>
<feature type="transmembrane region" description="Helical" evidence="1">
    <location>
        <begin position="48"/>
        <end position="68"/>
    </location>
</feature>
<evidence type="ECO:0000256" key="1">
    <source>
        <dbReference type="SAM" id="Phobius"/>
    </source>
</evidence>
<dbReference type="STRING" id="71717.A0A4Y7RRV9"/>
<accession>A0A4Y7RRV9</accession>
<dbReference type="Proteomes" id="UP000298030">
    <property type="component" value="Unassembled WGS sequence"/>
</dbReference>
<reference evidence="2 3" key="1">
    <citation type="journal article" date="2019" name="Nat. Ecol. Evol.">
        <title>Megaphylogeny resolves global patterns of mushroom evolution.</title>
        <authorList>
            <person name="Varga T."/>
            <person name="Krizsan K."/>
            <person name="Foldi C."/>
            <person name="Dima B."/>
            <person name="Sanchez-Garcia M."/>
            <person name="Sanchez-Ramirez S."/>
            <person name="Szollosi G.J."/>
            <person name="Szarkandi J.G."/>
            <person name="Papp V."/>
            <person name="Albert L."/>
            <person name="Andreopoulos W."/>
            <person name="Angelini C."/>
            <person name="Antonin V."/>
            <person name="Barry K.W."/>
            <person name="Bougher N.L."/>
            <person name="Buchanan P."/>
            <person name="Buyck B."/>
            <person name="Bense V."/>
            <person name="Catcheside P."/>
            <person name="Chovatia M."/>
            <person name="Cooper J."/>
            <person name="Damon W."/>
            <person name="Desjardin D."/>
            <person name="Finy P."/>
            <person name="Geml J."/>
            <person name="Haridas S."/>
            <person name="Hughes K."/>
            <person name="Justo A."/>
            <person name="Karasinski D."/>
            <person name="Kautmanova I."/>
            <person name="Kiss B."/>
            <person name="Kocsube S."/>
            <person name="Kotiranta H."/>
            <person name="LaButti K.M."/>
            <person name="Lechner B.E."/>
            <person name="Liimatainen K."/>
            <person name="Lipzen A."/>
            <person name="Lukacs Z."/>
            <person name="Mihaltcheva S."/>
            <person name="Morgado L.N."/>
            <person name="Niskanen T."/>
            <person name="Noordeloos M.E."/>
            <person name="Ohm R.A."/>
            <person name="Ortiz-Santana B."/>
            <person name="Ovrebo C."/>
            <person name="Racz N."/>
            <person name="Riley R."/>
            <person name="Savchenko A."/>
            <person name="Shiryaev A."/>
            <person name="Soop K."/>
            <person name="Spirin V."/>
            <person name="Szebenyi C."/>
            <person name="Tomsovsky M."/>
            <person name="Tulloss R.E."/>
            <person name="Uehling J."/>
            <person name="Grigoriev I.V."/>
            <person name="Vagvolgyi C."/>
            <person name="Papp T."/>
            <person name="Martin F.M."/>
            <person name="Miettinen O."/>
            <person name="Hibbett D.S."/>
            <person name="Nagy L.G."/>
        </authorList>
    </citation>
    <scope>NUCLEOTIDE SEQUENCE [LARGE SCALE GENOMIC DNA]</scope>
    <source>
        <strain evidence="2 3">FP101781</strain>
    </source>
</reference>
<keyword evidence="3" id="KW-1185">Reference proteome</keyword>
<keyword evidence="1" id="KW-0472">Membrane</keyword>
<evidence type="ECO:0000313" key="2">
    <source>
        <dbReference type="EMBL" id="TEB11613.1"/>
    </source>
</evidence>
<sequence length="271" mass="30166">MRLVHQPNHPETLRSQTYAIGGFSEIVIAGLLFAGLKEEFAFFARIGVELPTLSVVWVLWLVNCILLYPWSAEMYPGGCDAMTEYGKNRCHEYVALGILSLLNWLLLLLYTTILFICACIGRTRGNRIWSRSVKEASFFSHLPPAPTSVQPGTMRITTSPTPTLLSRISAERLRAGIKRIKISDYIANGPSASNSTASTPSVGTKPFRDKFLRLRETCQPQLHSKSPSFSSQNPPVPSAAPTRYYDWWDPDTSTADETPLPNLQPALVHDL</sequence>
<protein>
    <recommendedName>
        <fullName evidence="4">MARVEL domain-containing protein</fullName>
    </recommendedName>
</protein>